<sequence>MIPQTSCCSITPQALESIRSSAAEVPSNAMLGILVYWPVRKYFSSIHKRTCQDPVIVKKWRAKNELYCRTTSSPLKKSTAPQICPLLIERKDAFIPLISSDRPMQTPAAS</sequence>
<evidence type="ECO:0000313" key="1">
    <source>
        <dbReference type="EMBL" id="KAL1256426.1"/>
    </source>
</evidence>
<proteinExistence type="predicted"/>
<reference evidence="1 2" key="1">
    <citation type="submission" date="2023-09" db="EMBL/GenBank/DDBJ databases">
        <authorList>
            <person name="Wang M."/>
        </authorList>
    </citation>
    <scope>NUCLEOTIDE SEQUENCE [LARGE SCALE GENOMIC DNA]</scope>
    <source>
        <strain evidence="1">GT-2023</strain>
        <tissue evidence="1">Liver</tissue>
    </source>
</reference>
<gene>
    <name evidence="1" type="ORF">QQF64_011971</name>
</gene>
<evidence type="ECO:0000313" key="2">
    <source>
        <dbReference type="Proteomes" id="UP001558613"/>
    </source>
</evidence>
<keyword evidence="2" id="KW-1185">Reference proteome</keyword>
<dbReference type="Proteomes" id="UP001558613">
    <property type="component" value="Unassembled WGS sequence"/>
</dbReference>
<protein>
    <submittedName>
        <fullName evidence="1">Uncharacterized protein</fullName>
    </submittedName>
</protein>
<comment type="caution">
    <text evidence="1">The sequence shown here is derived from an EMBL/GenBank/DDBJ whole genome shotgun (WGS) entry which is preliminary data.</text>
</comment>
<accession>A0ABR3LWH3</accession>
<organism evidence="1 2">
    <name type="scientific">Cirrhinus molitorella</name>
    <name type="common">mud carp</name>
    <dbReference type="NCBI Taxonomy" id="172907"/>
    <lineage>
        <taxon>Eukaryota</taxon>
        <taxon>Metazoa</taxon>
        <taxon>Chordata</taxon>
        <taxon>Craniata</taxon>
        <taxon>Vertebrata</taxon>
        <taxon>Euteleostomi</taxon>
        <taxon>Actinopterygii</taxon>
        <taxon>Neopterygii</taxon>
        <taxon>Teleostei</taxon>
        <taxon>Ostariophysi</taxon>
        <taxon>Cypriniformes</taxon>
        <taxon>Cyprinidae</taxon>
        <taxon>Labeoninae</taxon>
        <taxon>Labeonini</taxon>
        <taxon>Cirrhinus</taxon>
    </lineage>
</organism>
<dbReference type="EMBL" id="JAYMGO010000018">
    <property type="protein sequence ID" value="KAL1256426.1"/>
    <property type="molecule type" value="Genomic_DNA"/>
</dbReference>
<name>A0ABR3LWH3_9TELE</name>